<proteinExistence type="inferred from homology"/>
<dbReference type="EMBL" id="LT594324">
    <property type="protein sequence ID" value="SBT54315.1"/>
    <property type="molecule type" value="Genomic_DNA"/>
</dbReference>
<keyword evidence="3 4" id="KW-0378">Hydrolase</keyword>
<dbReference type="Proteomes" id="UP000198765">
    <property type="component" value="Chromosome I"/>
</dbReference>
<dbReference type="PROSITE" id="PS00893">
    <property type="entry name" value="NUDIX_BOX"/>
    <property type="match status" value="1"/>
</dbReference>
<dbReference type="InterPro" id="IPR020476">
    <property type="entry name" value="Nudix_hydrolase"/>
</dbReference>
<sequence length="151" mass="16893">MIRHFTSSAIVFNTSGQVLLVHHNKIGLWLYPGGHVDPNEDPAEAALREVVEETGVEAEILAPEPFRHPSVRSIPPPFAIIEMDIEDRKIGPHRHIDFVYICRTHNDTLNAQLEEVRNAAWFVAAEVAKLAVPKELPSLIAEAARRMPQPV</sequence>
<protein>
    <submittedName>
        <fullName evidence="6">ADP-ribose pyrophosphatase YjhB, NUDIX family</fullName>
    </submittedName>
</protein>
<evidence type="ECO:0000313" key="6">
    <source>
        <dbReference type="EMBL" id="SBT54315.1"/>
    </source>
</evidence>
<evidence type="ECO:0000256" key="3">
    <source>
        <dbReference type="ARBA" id="ARBA00022801"/>
    </source>
</evidence>
<name>A0A1A9ADS2_9ACTN</name>
<dbReference type="PRINTS" id="PR00502">
    <property type="entry name" value="NUDIXFAMILY"/>
</dbReference>
<dbReference type="InterPro" id="IPR015797">
    <property type="entry name" value="NUDIX_hydrolase-like_dom_sf"/>
</dbReference>
<dbReference type="Gene3D" id="3.90.79.10">
    <property type="entry name" value="Nucleoside Triphosphate Pyrophosphohydrolase"/>
    <property type="match status" value="1"/>
</dbReference>
<gene>
    <name evidence="6" type="ORF">GA0070621_5328</name>
</gene>
<evidence type="ECO:0000259" key="5">
    <source>
        <dbReference type="PROSITE" id="PS51462"/>
    </source>
</evidence>
<dbReference type="PANTHER" id="PTHR43046">
    <property type="entry name" value="GDP-MANNOSE MANNOSYL HYDROLASE"/>
    <property type="match status" value="1"/>
</dbReference>
<comment type="similarity">
    <text evidence="2 4">Belongs to the Nudix hydrolase family.</text>
</comment>
<dbReference type="InterPro" id="IPR020084">
    <property type="entry name" value="NUDIX_hydrolase_CS"/>
</dbReference>
<dbReference type="PATRIC" id="fig|299146.4.peg.5499"/>
<feature type="domain" description="Nudix hydrolase" evidence="5">
    <location>
        <begin position="2"/>
        <end position="144"/>
    </location>
</feature>
<dbReference type="PANTHER" id="PTHR43046:SF14">
    <property type="entry name" value="MUTT_NUDIX FAMILY PROTEIN"/>
    <property type="match status" value="1"/>
</dbReference>
<dbReference type="AlphaFoldDB" id="A0A1A9ADS2"/>
<accession>A0A1A9ADS2</accession>
<organism evidence="6 7">
    <name type="scientific">Micromonospora narathiwatensis</name>
    <dbReference type="NCBI Taxonomy" id="299146"/>
    <lineage>
        <taxon>Bacteria</taxon>
        <taxon>Bacillati</taxon>
        <taxon>Actinomycetota</taxon>
        <taxon>Actinomycetes</taxon>
        <taxon>Micromonosporales</taxon>
        <taxon>Micromonosporaceae</taxon>
        <taxon>Micromonospora</taxon>
    </lineage>
</organism>
<keyword evidence="7" id="KW-1185">Reference proteome</keyword>
<dbReference type="PROSITE" id="PS51462">
    <property type="entry name" value="NUDIX"/>
    <property type="match status" value="1"/>
</dbReference>
<evidence type="ECO:0000256" key="4">
    <source>
        <dbReference type="RuleBase" id="RU003476"/>
    </source>
</evidence>
<evidence type="ECO:0000256" key="2">
    <source>
        <dbReference type="ARBA" id="ARBA00005582"/>
    </source>
</evidence>
<dbReference type="CDD" id="cd03674">
    <property type="entry name" value="NUDIX_Hydrolase"/>
    <property type="match status" value="1"/>
</dbReference>
<dbReference type="OrthoDB" id="9764897at2"/>
<dbReference type="Pfam" id="PF00293">
    <property type="entry name" value="NUDIX"/>
    <property type="match status" value="1"/>
</dbReference>
<comment type="cofactor">
    <cofactor evidence="1">
        <name>Mg(2+)</name>
        <dbReference type="ChEBI" id="CHEBI:18420"/>
    </cofactor>
</comment>
<dbReference type="InterPro" id="IPR000086">
    <property type="entry name" value="NUDIX_hydrolase_dom"/>
</dbReference>
<dbReference type="SUPFAM" id="SSF55811">
    <property type="entry name" value="Nudix"/>
    <property type="match status" value="1"/>
</dbReference>
<reference evidence="6 7" key="1">
    <citation type="submission" date="2016-06" db="EMBL/GenBank/DDBJ databases">
        <authorList>
            <person name="Kjaerup R.B."/>
            <person name="Dalgaard T.S."/>
            <person name="Juul-Madsen H.R."/>
        </authorList>
    </citation>
    <scope>NUCLEOTIDE SEQUENCE [LARGE SCALE GENOMIC DNA]</scope>
    <source>
        <strain evidence="6 7">DSM 45248</strain>
    </source>
</reference>
<dbReference type="GO" id="GO:0016787">
    <property type="term" value="F:hydrolase activity"/>
    <property type="evidence" value="ECO:0007669"/>
    <property type="project" value="UniProtKB-KW"/>
</dbReference>
<evidence type="ECO:0000313" key="7">
    <source>
        <dbReference type="Proteomes" id="UP000198765"/>
    </source>
</evidence>
<dbReference type="RefSeq" id="WP_091200769.1">
    <property type="nucleotide sequence ID" value="NZ_LT594324.1"/>
</dbReference>
<evidence type="ECO:0000256" key="1">
    <source>
        <dbReference type="ARBA" id="ARBA00001946"/>
    </source>
</evidence>